<dbReference type="Pfam" id="PF01388">
    <property type="entry name" value="ARID"/>
    <property type="match status" value="1"/>
</dbReference>
<dbReference type="FunFam" id="2.60.120.650:FF:000078">
    <property type="entry name" value="Predicted protein"/>
    <property type="match status" value="1"/>
</dbReference>
<dbReference type="PANTHER" id="PTHR10694">
    <property type="entry name" value="LYSINE-SPECIFIC DEMETHYLASE"/>
    <property type="match status" value="1"/>
</dbReference>
<dbReference type="InterPro" id="IPR013083">
    <property type="entry name" value="Znf_RING/FYVE/PHD"/>
</dbReference>
<dbReference type="InterPro" id="IPR011011">
    <property type="entry name" value="Znf_FYVE_PHD"/>
</dbReference>
<dbReference type="Pfam" id="PF02928">
    <property type="entry name" value="zf-C5HC2"/>
    <property type="match status" value="1"/>
</dbReference>
<dbReference type="InterPro" id="IPR003347">
    <property type="entry name" value="JmjC_dom"/>
</dbReference>
<dbReference type="InterPro" id="IPR019786">
    <property type="entry name" value="Zinc_finger_PHD-type_CS"/>
</dbReference>
<feature type="compositionally biased region" description="Basic and acidic residues" evidence="8">
    <location>
        <begin position="205"/>
        <end position="217"/>
    </location>
</feature>
<keyword evidence="14" id="KW-1185">Reference proteome</keyword>
<dbReference type="PROSITE" id="PS01359">
    <property type="entry name" value="ZF_PHD_1"/>
    <property type="match status" value="2"/>
</dbReference>
<evidence type="ECO:0000256" key="7">
    <source>
        <dbReference type="PROSITE-ProRule" id="PRU00146"/>
    </source>
</evidence>
<dbReference type="PROSITE" id="PS51183">
    <property type="entry name" value="JMJN"/>
    <property type="match status" value="1"/>
</dbReference>
<dbReference type="InterPro" id="IPR004198">
    <property type="entry name" value="Znf_C5HC2"/>
</dbReference>
<dbReference type="SMART" id="SM00501">
    <property type="entry name" value="BRIGHT"/>
    <property type="match status" value="1"/>
</dbReference>
<feature type="domain" description="PHD-type" evidence="9">
    <location>
        <begin position="244"/>
        <end position="294"/>
    </location>
</feature>
<feature type="domain" description="JmjN" evidence="11">
    <location>
        <begin position="31"/>
        <end position="72"/>
    </location>
</feature>
<keyword evidence="6" id="KW-0539">Nucleus</keyword>
<dbReference type="Pfam" id="PF02373">
    <property type="entry name" value="JmjC"/>
    <property type="match status" value="1"/>
</dbReference>
<reference evidence="13 14" key="1">
    <citation type="submission" date="2019-06" db="EMBL/GenBank/DDBJ databases">
        <title>A chromosomal-level reference genome of Carpinus fangiana (Coryloideae, Betulaceae).</title>
        <authorList>
            <person name="Yang X."/>
            <person name="Wang Z."/>
            <person name="Zhang L."/>
            <person name="Hao G."/>
            <person name="Liu J."/>
            <person name="Yang Y."/>
        </authorList>
    </citation>
    <scope>NUCLEOTIDE SEQUENCE [LARGE SCALE GENOMIC DNA]</scope>
    <source>
        <strain evidence="13">Cfa_2016G</strain>
        <tissue evidence="13">Leaf</tissue>
    </source>
</reference>
<keyword evidence="5" id="KW-0862">Zinc</keyword>
<dbReference type="Gene3D" id="1.10.150.60">
    <property type="entry name" value="ARID DNA-binding domain"/>
    <property type="match status" value="1"/>
</dbReference>
<dbReference type="InterPro" id="IPR003349">
    <property type="entry name" value="JmjN"/>
</dbReference>
<keyword evidence="3" id="KW-0677">Repeat</keyword>
<feature type="domain" description="ARID" evidence="10">
    <location>
        <begin position="98"/>
        <end position="192"/>
    </location>
</feature>
<evidence type="ECO:0000259" key="9">
    <source>
        <dbReference type="PROSITE" id="PS50016"/>
    </source>
</evidence>
<feature type="compositionally biased region" description="Basic and acidic residues" evidence="8">
    <location>
        <begin position="1786"/>
        <end position="1796"/>
    </location>
</feature>
<feature type="region of interest" description="Disordered" evidence="8">
    <location>
        <begin position="1784"/>
        <end position="1803"/>
    </location>
</feature>
<dbReference type="GO" id="GO:0032452">
    <property type="term" value="F:histone demethylase activity"/>
    <property type="evidence" value="ECO:0007669"/>
    <property type="project" value="TreeGrafter"/>
</dbReference>
<evidence type="ECO:0000259" key="12">
    <source>
        <dbReference type="PROSITE" id="PS51184"/>
    </source>
</evidence>
<evidence type="ECO:0000256" key="5">
    <source>
        <dbReference type="ARBA" id="ARBA00022833"/>
    </source>
</evidence>
<dbReference type="FunFam" id="2.60.120.650:FF:000042">
    <property type="entry name" value="Transcription factor jumonji (JmjC) domain-containing protein"/>
    <property type="match status" value="1"/>
</dbReference>
<protein>
    <recommendedName>
        <fullName evidence="15">[Histone H3]-trimethyl-L-lysine(4) demethylase</fullName>
    </recommendedName>
</protein>
<dbReference type="Pfam" id="PF00628">
    <property type="entry name" value="PHD"/>
    <property type="match status" value="2"/>
</dbReference>
<comment type="subcellular location">
    <subcellularLocation>
        <location evidence="1">Nucleus</location>
    </subcellularLocation>
</comment>
<dbReference type="PROSITE" id="PS51011">
    <property type="entry name" value="ARID"/>
    <property type="match status" value="1"/>
</dbReference>
<evidence type="ECO:0000256" key="2">
    <source>
        <dbReference type="ARBA" id="ARBA00022723"/>
    </source>
</evidence>
<dbReference type="Gene3D" id="3.30.40.10">
    <property type="entry name" value="Zinc/RING finger domain, C3HC4 (zinc finger)"/>
    <property type="match status" value="3"/>
</dbReference>
<evidence type="ECO:0000313" key="14">
    <source>
        <dbReference type="Proteomes" id="UP000327013"/>
    </source>
</evidence>
<proteinExistence type="predicted"/>
<dbReference type="SMART" id="SM00558">
    <property type="entry name" value="JmjC"/>
    <property type="match status" value="1"/>
</dbReference>
<dbReference type="Proteomes" id="UP000327013">
    <property type="component" value="Chromosome 5"/>
</dbReference>
<dbReference type="CDD" id="cd15489">
    <property type="entry name" value="PHD_SF"/>
    <property type="match status" value="1"/>
</dbReference>
<dbReference type="SUPFAM" id="SSF51197">
    <property type="entry name" value="Clavaminate synthase-like"/>
    <property type="match status" value="1"/>
</dbReference>
<dbReference type="GO" id="GO:0010468">
    <property type="term" value="P:regulation of gene expression"/>
    <property type="evidence" value="ECO:0007669"/>
    <property type="project" value="UniProtKB-ARBA"/>
</dbReference>
<dbReference type="SUPFAM" id="SSF46774">
    <property type="entry name" value="ARID-like"/>
    <property type="match status" value="1"/>
</dbReference>
<dbReference type="PROSITE" id="PS50016">
    <property type="entry name" value="ZF_PHD_2"/>
    <property type="match status" value="2"/>
</dbReference>
<dbReference type="Pfam" id="PF08429">
    <property type="entry name" value="PLU-1"/>
    <property type="match status" value="2"/>
</dbReference>
<dbReference type="SMART" id="SM00249">
    <property type="entry name" value="PHD"/>
    <property type="match status" value="3"/>
</dbReference>
<dbReference type="SUPFAM" id="SSF57903">
    <property type="entry name" value="FYVE/PHD zinc finger"/>
    <property type="match status" value="3"/>
</dbReference>
<dbReference type="GO" id="GO:0000785">
    <property type="term" value="C:chromatin"/>
    <property type="evidence" value="ECO:0007669"/>
    <property type="project" value="TreeGrafter"/>
</dbReference>
<feature type="domain" description="PHD-type" evidence="9">
    <location>
        <begin position="1702"/>
        <end position="1748"/>
    </location>
</feature>
<dbReference type="OrthoDB" id="1678912at2759"/>
<evidence type="ECO:0000259" key="11">
    <source>
        <dbReference type="PROSITE" id="PS51183"/>
    </source>
</evidence>
<evidence type="ECO:0000256" key="8">
    <source>
        <dbReference type="SAM" id="MobiDB-lite"/>
    </source>
</evidence>
<evidence type="ECO:0008006" key="15">
    <source>
        <dbReference type="Google" id="ProtNLM"/>
    </source>
</evidence>
<dbReference type="InterPro" id="IPR001606">
    <property type="entry name" value="ARID_dom"/>
</dbReference>
<evidence type="ECO:0000256" key="1">
    <source>
        <dbReference type="ARBA" id="ARBA00004123"/>
    </source>
</evidence>
<dbReference type="CDD" id="cd15543">
    <property type="entry name" value="PHD_RSF1"/>
    <property type="match status" value="1"/>
</dbReference>
<dbReference type="InterPro" id="IPR001965">
    <property type="entry name" value="Znf_PHD"/>
</dbReference>
<keyword evidence="2" id="KW-0479">Metal-binding</keyword>
<dbReference type="EMBL" id="CM017325">
    <property type="protein sequence ID" value="KAE8055327.1"/>
    <property type="molecule type" value="Genomic_DNA"/>
</dbReference>
<evidence type="ECO:0000313" key="13">
    <source>
        <dbReference type="EMBL" id="KAE8055327.1"/>
    </source>
</evidence>
<dbReference type="PANTHER" id="PTHR10694:SF133">
    <property type="entry name" value="LYSINE-SPECIFIC DEMETHYLASE JMJ17"/>
    <property type="match status" value="1"/>
</dbReference>
<feature type="domain" description="JmjC" evidence="12">
    <location>
        <begin position="384"/>
        <end position="550"/>
    </location>
</feature>
<feature type="region of interest" description="Disordered" evidence="8">
    <location>
        <begin position="202"/>
        <end position="228"/>
    </location>
</feature>
<dbReference type="Gene3D" id="2.60.120.650">
    <property type="entry name" value="Cupin"/>
    <property type="match status" value="1"/>
</dbReference>
<organism evidence="13 14">
    <name type="scientific">Carpinus fangiana</name>
    <dbReference type="NCBI Taxonomy" id="176857"/>
    <lineage>
        <taxon>Eukaryota</taxon>
        <taxon>Viridiplantae</taxon>
        <taxon>Streptophyta</taxon>
        <taxon>Embryophyta</taxon>
        <taxon>Tracheophyta</taxon>
        <taxon>Spermatophyta</taxon>
        <taxon>Magnoliopsida</taxon>
        <taxon>eudicotyledons</taxon>
        <taxon>Gunneridae</taxon>
        <taxon>Pentapetalae</taxon>
        <taxon>rosids</taxon>
        <taxon>fabids</taxon>
        <taxon>Fagales</taxon>
        <taxon>Betulaceae</taxon>
        <taxon>Carpinus</taxon>
    </lineage>
</organism>
<dbReference type="Pfam" id="PF02375">
    <property type="entry name" value="JmjN"/>
    <property type="match status" value="1"/>
</dbReference>
<keyword evidence="4 7" id="KW-0863">Zinc-finger</keyword>
<dbReference type="CDD" id="cd16100">
    <property type="entry name" value="ARID"/>
    <property type="match status" value="1"/>
</dbReference>
<dbReference type="InterPro" id="IPR036431">
    <property type="entry name" value="ARID_dom_sf"/>
</dbReference>
<evidence type="ECO:0000256" key="3">
    <source>
        <dbReference type="ARBA" id="ARBA00022737"/>
    </source>
</evidence>
<evidence type="ECO:0000256" key="6">
    <source>
        <dbReference type="ARBA" id="ARBA00023242"/>
    </source>
</evidence>
<dbReference type="SMART" id="SM01014">
    <property type="entry name" value="ARID"/>
    <property type="match status" value="1"/>
</dbReference>
<evidence type="ECO:0000256" key="4">
    <source>
        <dbReference type="ARBA" id="ARBA00022771"/>
    </source>
</evidence>
<dbReference type="GO" id="GO:0003677">
    <property type="term" value="F:DNA binding"/>
    <property type="evidence" value="ECO:0007669"/>
    <property type="project" value="InterPro"/>
</dbReference>
<dbReference type="GO" id="GO:0005634">
    <property type="term" value="C:nucleus"/>
    <property type="evidence" value="ECO:0007669"/>
    <property type="project" value="UniProtKB-SubCell"/>
</dbReference>
<sequence>MGKGRPRAVEKGVLGQNGGVSLSGSLNIPSGPVYYPTEDEFRDPLEFINKIRQEAERYGICRIVPPKSWKPPFALDWESFTFPTKTQAIHQLQARPAACDSKTFEMEYSRFLEDHCGKKLRKKVVFEGEELDLCKLFNGVKRYGGYDKVLKEKKWGEVSRFVRSARKISECAKHVLCQLYREHLYDYENYYNRLNQKAGSGYKRGLHEKGKSEHEAEFSGSKRRRRSNGGDKVKVCKVEEEEHDQICEQCRSGLHGEVMLLCDRCNKGWHTYCLSPPLKQVPPGNWYCLECLNSDEDCFGFVPGKRYSLEAFRRAADRAKKRWFGTVSASRVQIEKKFWEIVEGLVGEVEVMYGSDLDTSIYGSGFPRANDQRPHTVEAKVWDEYCDSPWNINNLPKLKGSMLRAVHQNITGVMVPWLYLGMLFSAFCWHFEDHCLYSMNYLHWGEPKCWYSVPGSEARAFEKVMQKSLPDLFDAQPDLLFQLVTMLNPSVLQEHGVPVYSVLQEPGNFVITFPRSYHGGFNLGLNCAEAVNFAPADWLPHGGIGAERYQQYHKAAVLSHEELLCVVAKNDCNGQASPYLKKELLRIYDKEKNLREQLWKNGIIKSSPTSPRKCPEYVGTEEDPTCIICKQYLYLSAVVCHCRPSAFVCLEHWEHLCECKSSRLCLLYRQTLAELYDLVLTVDKYSCEEMEESRSIRKQTSCSTELNAFTKKIKGGHVTLDQLAAQWLLQSRKIFRNPFSSEAYDAVLKDAEQFLWAGSEMDPVRGMVKNLIEAQKWAEGIRDCLAKVENWSRHCGGDLEKIHFEYVSGLLSINPVPCNEPRHLKLKEYATEARLLIQEIDDALSTCSKISELEFLYSKVCGLPIYLKESEQLSLKITSVKVWIESVQKCISEKCPATIEVDIIYKLKSEILELQVQLPETEMLFDLLRQAELCRAQCAEILKGPISLKNLEVLLQELNGCTVNIPELKLLRQYHTDAHLWISRFNDVLVNINEREDYHNVDELNSIVTRGGSLRIQVDELPLAEVELKKACCREKAIKARHTKMYLDYIQQLMMEAAVLQIERETLFVDMTGVLAAAVHWEERAKDILAHEATMCDFEDVIRASEDIFVILPSLNDVKDTVLIAKSWLKKSKPFLMSASSSAPASSSLLEAKALQDLVSQSKVLKISLEESRVLEKVLKNCEEWEQEARSLLQDSGCLFGSSNIGDGLISKMECIISKMECVTKSGLSLGFNFREIPELQGNCSALQWCKKALSFCSGAPSFEDVEDLVKDAEQLPHACASGPLCSSLVAGIRWLKQASEAITVPHLNFKRCNLSDAEEVLAGSLSIDVSFPVMVRQLGNAIHKHKLWQEQVQQFFDKKYEDRSWSLMLELKELGSAVAFSCLELDMVLSKVEKVEKWMKRCMDVLGTSIGDKNSLLLALRKIKETLDRSLYMYGKSRVFEAGNLCVRCFSDTENLVFLTCSTCKDCYHLRCLGPMATNSNDAEVYICPYCQFLEVGSICQIKGGPLRFGGKRPELQMLVELLSDAEDFFLWIEERDLLKQLVDQALACRTCLTEILDFALAYFDKDLGIVSEKLTIAVKAIEVAGLYDHQGNCNLDLAFARYSWRFKVNRLLEGLQKPTIQQIQQHLKEGLAMNIPPEDYYRQRLTEAKRIALLWAEHAKKVAADSGALSLDKVFELIMEGESLPVYVEKEIKLLRARSTLYCICRKPYDQRKMIACDQCDEWYHFDCIKLRSPPKVYICPACNPQTEDLSTTPSVDHDRSICATLAEPETPPLKHTRLIKKTTKAESSPREKVQPITDHNNSLGIGIERIRWHNQKPFRRAAKKRAELKKVIETSCLWKASAP</sequence>
<gene>
    <name evidence="13" type="ORF">FH972_012174</name>
</gene>
<dbReference type="InterPro" id="IPR013637">
    <property type="entry name" value="Lys_sp_deMease-like_dom"/>
</dbReference>
<dbReference type="GO" id="GO:0008270">
    <property type="term" value="F:zinc ion binding"/>
    <property type="evidence" value="ECO:0007669"/>
    <property type="project" value="UniProtKB-KW"/>
</dbReference>
<dbReference type="SMART" id="SM00545">
    <property type="entry name" value="JmjN"/>
    <property type="match status" value="1"/>
</dbReference>
<accession>A0A5N6R6D5</accession>
<dbReference type="InterPro" id="IPR019787">
    <property type="entry name" value="Znf_PHD-finger"/>
</dbReference>
<name>A0A5N6R6D5_9ROSI</name>
<evidence type="ECO:0000259" key="10">
    <source>
        <dbReference type="PROSITE" id="PS51011"/>
    </source>
</evidence>
<dbReference type="PROSITE" id="PS51184">
    <property type="entry name" value="JMJC"/>
    <property type="match status" value="1"/>
</dbReference>